<feature type="domain" description="Helicase ATP-binding" evidence="3">
    <location>
        <begin position="33"/>
        <end position="212"/>
    </location>
</feature>
<evidence type="ECO:0000256" key="2">
    <source>
        <dbReference type="ARBA" id="ARBA00022840"/>
    </source>
</evidence>
<dbReference type="InterPro" id="IPR001650">
    <property type="entry name" value="Helicase_C-like"/>
</dbReference>
<comment type="caution">
    <text evidence="5">The sequence shown here is derived from an EMBL/GenBank/DDBJ whole genome shotgun (WGS) entry which is preliminary data.</text>
</comment>
<dbReference type="RefSeq" id="WP_001990979.1">
    <property type="nucleotide sequence ID" value="NZ_LDPG01000005.1"/>
</dbReference>
<dbReference type="Gene3D" id="3.40.50.300">
    <property type="entry name" value="P-loop containing nucleotide triphosphate hydrolases"/>
    <property type="match status" value="2"/>
</dbReference>
<dbReference type="GO" id="GO:0016887">
    <property type="term" value="F:ATP hydrolysis activity"/>
    <property type="evidence" value="ECO:0007669"/>
    <property type="project" value="TreeGrafter"/>
</dbReference>
<evidence type="ECO:0000313" key="5">
    <source>
        <dbReference type="EMBL" id="KLV18964.1"/>
    </source>
</evidence>
<dbReference type="SUPFAM" id="SSF52540">
    <property type="entry name" value="P-loop containing nucleoside triphosphate hydrolases"/>
    <property type="match status" value="1"/>
</dbReference>
<evidence type="ECO:0000256" key="1">
    <source>
        <dbReference type="ARBA" id="ARBA00022741"/>
    </source>
</evidence>
<protein>
    <submittedName>
        <fullName evidence="5">DEAD/DEAH box helicase</fullName>
    </submittedName>
</protein>
<dbReference type="PROSITE" id="PS51192">
    <property type="entry name" value="HELICASE_ATP_BIND_1"/>
    <property type="match status" value="1"/>
</dbReference>
<dbReference type="PROSITE" id="PS51194">
    <property type="entry name" value="HELICASE_CTER"/>
    <property type="match status" value="1"/>
</dbReference>
<dbReference type="InterPro" id="IPR011545">
    <property type="entry name" value="DEAD/DEAH_box_helicase_dom"/>
</dbReference>
<reference evidence="5 6" key="1">
    <citation type="submission" date="2015-05" db="EMBL/GenBank/DDBJ databases">
        <title>Whole genome sequence and identification of bacterial endophytes from Costus igneus.</title>
        <authorList>
            <person name="Lee Y.P."/>
            <person name="Gan H.M."/>
            <person name="Eng W."/>
            <person name="Wheatley M.S."/>
            <person name="Caraballo A."/>
            <person name="Polter S."/>
            <person name="Savka M.A."/>
            <person name="Hudson A.O."/>
        </authorList>
    </citation>
    <scope>NUCLEOTIDE SEQUENCE [LARGE SCALE GENOMIC DNA]</scope>
    <source>
        <strain evidence="5 6">RIT375</strain>
    </source>
</reference>
<dbReference type="Pfam" id="PF00271">
    <property type="entry name" value="Helicase_C"/>
    <property type="match status" value="1"/>
</dbReference>
<dbReference type="SMART" id="SM00487">
    <property type="entry name" value="DEXDc"/>
    <property type="match status" value="1"/>
</dbReference>
<dbReference type="AlphaFoldDB" id="A0A0J1HZ17"/>
<keyword evidence="5" id="KW-0347">Helicase</keyword>
<accession>A0A0J1HZ17</accession>
<evidence type="ECO:0000259" key="3">
    <source>
        <dbReference type="PROSITE" id="PS51192"/>
    </source>
</evidence>
<keyword evidence="1" id="KW-0547">Nucleotide-binding</keyword>
<dbReference type="GO" id="GO:0005524">
    <property type="term" value="F:ATP binding"/>
    <property type="evidence" value="ECO:0007669"/>
    <property type="project" value="UniProtKB-KW"/>
</dbReference>
<dbReference type="Pfam" id="PF00270">
    <property type="entry name" value="DEAD"/>
    <property type="match status" value="1"/>
</dbReference>
<dbReference type="SMART" id="SM00490">
    <property type="entry name" value="HELICc"/>
    <property type="match status" value="1"/>
</dbReference>
<name>A0A0J1HZ17_BACAN</name>
<organism evidence="5 6">
    <name type="scientific">Bacillus anthracis</name>
    <name type="common">anthrax bacterium</name>
    <dbReference type="NCBI Taxonomy" id="1392"/>
    <lineage>
        <taxon>Bacteria</taxon>
        <taxon>Bacillati</taxon>
        <taxon>Bacillota</taxon>
        <taxon>Bacilli</taxon>
        <taxon>Bacillales</taxon>
        <taxon>Bacillaceae</taxon>
        <taxon>Bacillus</taxon>
        <taxon>Bacillus cereus group</taxon>
    </lineage>
</organism>
<keyword evidence="5" id="KW-0378">Hydrolase</keyword>
<dbReference type="PANTHER" id="PTHR47962">
    <property type="entry name" value="ATP-DEPENDENT HELICASE LHR-RELATED-RELATED"/>
    <property type="match status" value="1"/>
</dbReference>
<dbReference type="CDD" id="cd17922">
    <property type="entry name" value="DEXHc_LHR-like"/>
    <property type="match status" value="1"/>
</dbReference>
<keyword evidence="2" id="KW-0067">ATP-binding</keyword>
<dbReference type="GO" id="GO:0003677">
    <property type="term" value="F:DNA binding"/>
    <property type="evidence" value="ECO:0007669"/>
    <property type="project" value="TreeGrafter"/>
</dbReference>
<evidence type="ECO:0000313" key="6">
    <source>
        <dbReference type="Proteomes" id="UP000035904"/>
    </source>
</evidence>
<dbReference type="PANTHER" id="PTHR47962:SF5">
    <property type="entry name" value="ATP-DEPENDENT HELICASE LHR-RELATED"/>
    <property type="match status" value="1"/>
</dbReference>
<evidence type="ECO:0000259" key="4">
    <source>
        <dbReference type="PROSITE" id="PS51194"/>
    </source>
</evidence>
<dbReference type="InterPro" id="IPR027417">
    <property type="entry name" value="P-loop_NTPase"/>
</dbReference>
<proteinExistence type="predicted"/>
<dbReference type="InterPro" id="IPR052511">
    <property type="entry name" value="ATP-dep_Helicase"/>
</dbReference>
<dbReference type="Proteomes" id="UP000035904">
    <property type="component" value="Unassembled WGS sequence"/>
</dbReference>
<sequence length="712" mass="81970">MSSSFQMLSKTMQKKIWDMKWEKFTPVQNKTIPAIMESTKDVIVSSGTASGKTEAAFLPILSLIEEGAETQLKVLYISPLKALINNQFERIEKLCEHSHIPIHKWHGDVSQSRKNKFIKNPGGILQITPESVESLFINRTEHIRHLFKGLEFIVIDEIHSFIDTERGVQLRSLMSRIEQYTEQRPRIIGLSATIDNFNLVKQWVNYKDSDNVEIIKVKGNSKELLYYLMHFQTEEDRKKPVELFEDIRELTKNQKAIIFCNSRGEVEEATVFLNRLAERDGMGETYYAHHSSIDKKEREYVEKKMIESNIPKSIIATSSLELGIDIGDVDIVIQIDSTFTVSSLKQRLGRSGRKKDANQMLQLYSTETDSLIQSLAVMELILDKWIEPAKGYSALYDILFHQIISICQETNGITLESLIAKIKANHVFHSIKEYITEKIILHMIEHEYLERIKGRNELIVGIEGERILRSKDFYAVFLTPEEFTVLEGIKKIGMLDKMMVVNVGDNIILAGKLWTIKDVDFDKNKIYVQKAVNGKPPRYSGGGIKIHKRIGEKMMEILCANNEFSYVNEDAYETISDVRKPYHAYKIHPNERVIWDSSGEIVFETYTSSNISRNLVWALRSLGLPVKSMDGVGRITIEGFFGDFNEVINQVKETKWTAEKLMDATLEQEFFVSKYSPYLPRDLQSKLHIANEIDIAGMMEYLHSHSFKVIRL</sequence>
<dbReference type="GO" id="GO:0004386">
    <property type="term" value="F:helicase activity"/>
    <property type="evidence" value="ECO:0007669"/>
    <property type="project" value="UniProtKB-KW"/>
</dbReference>
<feature type="domain" description="Helicase C-terminal" evidence="4">
    <location>
        <begin position="239"/>
        <end position="399"/>
    </location>
</feature>
<dbReference type="PATRIC" id="fig|1392.242.peg.5051"/>
<dbReference type="InterPro" id="IPR014001">
    <property type="entry name" value="Helicase_ATP-bd"/>
</dbReference>
<gene>
    <name evidence="5" type="ORF">ABW01_10260</name>
</gene>
<dbReference type="EMBL" id="LDPG01000005">
    <property type="protein sequence ID" value="KLV18964.1"/>
    <property type="molecule type" value="Genomic_DNA"/>
</dbReference>